<organism evidence="7 8">
    <name type="scientific">Crossiella cryophila</name>
    <dbReference type="NCBI Taxonomy" id="43355"/>
    <lineage>
        <taxon>Bacteria</taxon>
        <taxon>Bacillati</taxon>
        <taxon>Actinomycetota</taxon>
        <taxon>Actinomycetes</taxon>
        <taxon>Pseudonocardiales</taxon>
        <taxon>Pseudonocardiaceae</taxon>
        <taxon>Crossiella</taxon>
    </lineage>
</organism>
<evidence type="ECO:0000259" key="6">
    <source>
        <dbReference type="SMART" id="SM00829"/>
    </source>
</evidence>
<dbReference type="GO" id="GO:0008270">
    <property type="term" value="F:zinc ion binding"/>
    <property type="evidence" value="ECO:0007669"/>
    <property type="project" value="InterPro"/>
</dbReference>
<dbReference type="Gene3D" id="3.40.50.720">
    <property type="entry name" value="NAD(P)-binding Rossmann-like Domain"/>
    <property type="match status" value="1"/>
</dbReference>
<evidence type="ECO:0000313" key="7">
    <source>
        <dbReference type="EMBL" id="MBB4679291.1"/>
    </source>
</evidence>
<dbReference type="GO" id="GO:0003723">
    <property type="term" value="F:RNA binding"/>
    <property type="evidence" value="ECO:0007669"/>
    <property type="project" value="UniProtKB-KW"/>
</dbReference>
<sequence length="308" mass="31225">MPERDPAIVFTEHGGPEVLHPTEIDRPEPGPGQVRLRVKAAGVNPFDSKVRSGAFPGLPAAFPAVPGSDVAGVIDALGPDVTEFAVGDEVLGSAATGSYATYTLASPAKLTRKPAELDWATAAGLPVVATTAYRVLALVGAQPGETVLIDGAAGGVGTLTVQLARHQGLIVIGTAGEANHDYLRELGAIPVSYGPGLVTRVKDIAPLGVDAAIDLSGRGGLPALLTLTGGPERVVTIADGQAADFGVRASYGGPAEEVPEALADAVALVAEGKITLPIARTYPLKDAAAAHRDSDSGHVRGKLVLLTD</sequence>
<dbReference type="Proteomes" id="UP000533598">
    <property type="component" value="Unassembled WGS sequence"/>
</dbReference>
<dbReference type="SUPFAM" id="SSF51735">
    <property type="entry name" value="NAD(P)-binding Rossmann-fold domains"/>
    <property type="match status" value="1"/>
</dbReference>
<keyword evidence="3" id="KW-0963">Cytoplasm</keyword>
<comment type="subunit">
    <text evidence="2">Homotetramer.</text>
</comment>
<evidence type="ECO:0000256" key="2">
    <source>
        <dbReference type="ARBA" id="ARBA00011881"/>
    </source>
</evidence>
<dbReference type="PROSITE" id="PS01162">
    <property type="entry name" value="QOR_ZETA_CRYSTAL"/>
    <property type="match status" value="1"/>
</dbReference>
<dbReference type="AlphaFoldDB" id="A0A7W7CGB0"/>
<evidence type="ECO:0000313" key="8">
    <source>
        <dbReference type="Proteomes" id="UP000533598"/>
    </source>
</evidence>
<keyword evidence="5" id="KW-0694">RNA-binding</keyword>
<dbReference type="InterPro" id="IPR020843">
    <property type="entry name" value="ER"/>
</dbReference>
<dbReference type="PANTHER" id="PTHR44154:SF1">
    <property type="entry name" value="QUINONE OXIDOREDUCTASE"/>
    <property type="match status" value="1"/>
</dbReference>
<dbReference type="InterPro" id="IPR036291">
    <property type="entry name" value="NAD(P)-bd_dom_sf"/>
</dbReference>
<feature type="domain" description="Enoyl reductase (ER)" evidence="6">
    <location>
        <begin position="14"/>
        <end position="305"/>
    </location>
</feature>
<name>A0A7W7CGB0_9PSEU</name>
<evidence type="ECO:0000256" key="4">
    <source>
        <dbReference type="ARBA" id="ARBA00022857"/>
    </source>
</evidence>
<keyword evidence="8" id="KW-1185">Reference proteome</keyword>
<evidence type="ECO:0000256" key="1">
    <source>
        <dbReference type="ARBA" id="ARBA00004496"/>
    </source>
</evidence>
<dbReference type="GO" id="GO:0016491">
    <property type="term" value="F:oxidoreductase activity"/>
    <property type="evidence" value="ECO:0007669"/>
    <property type="project" value="InterPro"/>
</dbReference>
<dbReference type="Pfam" id="PF08240">
    <property type="entry name" value="ADH_N"/>
    <property type="match status" value="1"/>
</dbReference>
<dbReference type="SUPFAM" id="SSF50129">
    <property type="entry name" value="GroES-like"/>
    <property type="match status" value="1"/>
</dbReference>
<dbReference type="RefSeq" id="WP_185005052.1">
    <property type="nucleotide sequence ID" value="NZ_BAAAUI010000073.1"/>
</dbReference>
<dbReference type="InterPro" id="IPR013154">
    <property type="entry name" value="ADH-like_N"/>
</dbReference>
<gene>
    <name evidence="7" type="ORF">HNR67_005409</name>
</gene>
<dbReference type="SMART" id="SM00829">
    <property type="entry name" value="PKS_ER"/>
    <property type="match status" value="1"/>
</dbReference>
<evidence type="ECO:0000256" key="5">
    <source>
        <dbReference type="ARBA" id="ARBA00022884"/>
    </source>
</evidence>
<accession>A0A7W7CGB0</accession>
<dbReference type="GO" id="GO:0005737">
    <property type="term" value="C:cytoplasm"/>
    <property type="evidence" value="ECO:0007669"/>
    <property type="project" value="UniProtKB-SubCell"/>
</dbReference>
<proteinExistence type="predicted"/>
<keyword evidence="4" id="KW-0521">NADP</keyword>
<comment type="caution">
    <text evidence="7">The sequence shown here is derived from an EMBL/GenBank/DDBJ whole genome shotgun (WGS) entry which is preliminary data.</text>
</comment>
<dbReference type="InterPro" id="IPR051603">
    <property type="entry name" value="Zinc-ADH_QOR/CCCR"/>
</dbReference>
<dbReference type="PANTHER" id="PTHR44154">
    <property type="entry name" value="QUINONE OXIDOREDUCTASE"/>
    <property type="match status" value="1"/>
</dbReference>
<dbReference type="Gene3D" id="3.90.180.10">
    <property type="entry name" value="Medium-chain alcohol dehydrogenases, catalytic domain"/>
    <property type="match status" value="1"/>
</dbReference>
<comment type="subcellular location">
    <subcellularLocation>
        <location evidence="1">Cytoplasm</location>
    </subcellularLocation>
</comment>
<dbReference type="InterPro" id="IPR002364">
    <property type="entry name" value="Quin_OxRdtase/zeta-crystal_CS"/>
</dbReference>
<protein>
    <submittedName>
        <fullName evidence="7">NADPH:quinone reductase-like Zn-dependent oxidoreductase</fullName>
    </submittedName>
</protein>
<dbReference type="CDD" id="cd05289">
    <property type="entry name" value="MDR_like_2"/>
    <property type="match status" value="1"/>
</dbReference>
<evidence type="ECO:0000256" key="3">
    <source>
        <dbReference type="ARBA" id="ARBA00022490"/>
    </source>
</evidence>
<reference evidence="7 8" key="1">
    <citation type="submission" date="2020-08" db="EMBL/GenBank/DDBJ databases">
        <title>Sequencing the genomes of 1000 actinobacteria strains.</title>
        <authorList>
            <person name="Klenk H.-P."/>
        </authorList>
    </citation>
    <scope>NUCLEOTIDE SEQUENCE [LARGE SCALE GENOMIC DNA]</scope>
    <source>
        <strain evidence="7 8">DSM 44230</strain>
    </source>
</reference>
<dbReference type="InterPro" id="IPR011032">
    <property type="entry name" value="GroES-like_sf"/>
</dbReference>
<dbReference type="EMBL" id="JACHMH010000001">
    <property type="protein sequence ID" value="MBB4679291.1"/>
    <property type="molecule type" value="Genomic_DNA"/>
</dbReference>
<dbReference type="Pfam" id="PF13602">
    <property type="entry name" value="ADH_zinc_N_2"/>
    <property type="match status" value="1"/>
</dbReference>